<dbReference type="AlphaFoldDB" id="A0A258HEE0"/>
<dbReference type="PROSITE" id="PS51257">
    <property type="entry name" value="PROKAR_LIPOPROTEIN"/>
    <property type="match status" value="1"/>
</dbReference>
<dbReference type="CDD" id="cd01309">
    <property type="entry name" value="Met_dep_hydrolase_C"/>
    <property type="match status" value="1"/>
</dbReference>
<protein>
    <submittedName>
        <fullName evidence="3">Amidohydrolase</fullName>
    </submittedName>
</protein>
<feature type="signal peptide" evidence="1">
    <location>
        <begin position="1"/>
        <end position="24"/>
    </location>
</feature>
<dbReference type="InterPro" id="IPR011059">
    <property type="entry name" value="Metal-dep_hydrolase_composite"/>
</dbReference>
<feature type="domain" description="Amidohydrolase-related" evidence="2">
    <location>
        <begin position="378"/>
        <end position="460"/>
    </location>
</feature>
<evidence type="ECO:0000313" key="4">
    <source>
        <dbReference type="Proteomes" id="UP000216147"/>
    </source>
</evidence>
<keyword evidence="1" id="KW-0732">Signal</keyword>
<organism evidence="3 4">
    <name type="scientific">Brevundimonas subvibrioides</name>
    <dbReference type="NCBI Taxonomy" id="74313"/>
    <lineage>
        <taxon>Bacteria</taxon>
        <taxon>Pseudomonadati</taxon>
        <taxon>Pseudomonadota</taxon>
        <taxon>Alphaproteobacteria</taxon>
        <taxon>Caulobacterales</taxon>
        <taxon>Caulobacteraceae</taxon>
        <taxon>Brevundimonas</taxon>
    </lineage>
</organism>
<dbReference type="InterPro" id="IPR032466">
    <property type="entry name" value="Metal_Hydrolase"/>
</dbReference>
<dbReference type="EMBL" id="NCEQ01000014">
    <property type="protein sequence ID" value="OYX55380.1"/>
    <property type="molecule type" value="Genomic_DNA"/>
</dbReference>
<dbReference type="Proteomes" id="UP000216147">
    <property type="component" value="Unassembled WGS sequence"/>
</dbReference>
<keyword evidence="3" id="KW-0378">Hydrolase</keyword>
<evidence type="ECO:0000256" key="1">
    <source>
        <dbReference type="SAM" id="SignalP"/>
    </source>
</evidence>
<dbReference type="Gene3D" id="2.30.40.10">
    <property type="entry name" value="Urease, subunit C, domain 1"/>
    <property type="match status" value="1"/>
</dbReference>
<reference evidence="3 4" key="1">
    <citation type="submission" date="2017-03" db="EMBL/GenBank/DDBJ databases">
        <title>Lifting the veil on microbial sulfur biogeochemistry in mining wastewaters.</title>
        <authorList>
            <person name="Kantor R.S."/>
            <person name="Colenbrander Nelson T."/>
            <person name="Marshall S."/>
            <person name="Bennett D."/>
            <person name="Apte S."/>
            <person name="Camacho D."/>
            <person name="Thomas B.C."/>
            <person name="Warren L.A."/>
            <person name="Banfield J.F."/>
        </authorList>
    </citation>
    <scope>NUCLEOTIDE SEQUENCE [LARGE SCALE GENOMIC DNA]</scope>
    <source>
        <strain evidence="3">32-68-21</strain>
    </source>
</reference>
<dbReference type="InterPro" id="IPR051781">
    <property type="entry name" value="Metallo-dep_Hydrolase"/>
</dbReference>
<dbReference type="SUPFAM" id="SSF51338">
    <property type="entry name" value="Composite domain of metallo-dependent hydrolases"/>
    <property type="match status" value="1"/>
</dbReference>
<proteinExistence type="predicted"/>
<dbReference type="Gene3D" id="3.20.20.140">
    <property type="entry name" value="Metal-dependent hydrolases"/>
    <property type="match status" value="1"/>
</dbReference>
<evidence type="ECO:0000259" key="2">
    <source>
        <dbReference type="Pfam" id="PF01979"/>
    </source>
</evidence>
<name>A0A258HEE0_9CAUL</name>
<dbReference type="Pfam" id="PF01979">
    <property type="entry name" value="Amidohydro_1"/>
    <property type="match status" value="1"/>
</dbReference>
<dbReference type="PANTHER" id="PTHR43135:SF3">
    <property type="entry name" value="ALPHA-D-RIBOSE 1-METHYLPHOSPHONATE 5-TRIPHOSPHATE DIPHOSPHATASE"/>
    <property type="match status" value="1"/>
</dbReference>
<accession>A0A258HEE0</accession>
<dbReference type="PANTHER" id="PTHR43135">
    <property type="entry name" value="ALPHA-D-RIBOSE 1-METHYLPHOSPHONATE 5-TRIPHOSPHATE DIPHOSPHATASE"/>
    <property type="match status" value="1"/>
</dbReference>
<dbReference type="InterPro" id="IPR006680">
    <property type="entry name" value="Amidohydro-rel"/>
</dbReference>
<evidence type="ECO:0000313" key="3">
    <source>
        <dbReference type="EMBL" id="OYX55380.1"/>
    </source>
</evidence>
<comment type="caution">
    <text evidence="3">The sequence shown here is derived from an EMBL/GenBank/DDBJ whole genome shotgun (WGS) entry which is preliminary data.</text>
</comment>
<sequence>MIRHALRGSSLAVVACALALSACATTDTDAPPAADGSSSGGASTDRAMARGLDASTNLDPYPSTYQPLPRDNVAIVGGTVLTGTDQRIENGVVLMSDGKVEAVGPASTPVPAGYRVVDARGRFVTPGVIDVHSHLGVYPSPGVSGMSDGNEATSPNTAQVWAEHSIWPQDPGFNTARAGGVTTLQILPGSANLFGGRSVTVRNIPSITMQGMKFPGAPYGVKMACGENPSRVYGGRNQSPATGMGNVAGYRAAFIAAQDYRDKWDKWRETGEGSPPTRNLQNETLAGVLDGSILVQNHCYRADEMMVMLDIANEFGYRVTAFHHAIEAYKIAPQLAAAGVCADMWTGWWGFKMEALDAVEENAALVDAAEGGCAVIHSDDAQLTQRLNQEVAAALAAGRRAGLNISEEHAISWITSNAARSIGIGDETGALTPGLRGDVVIWSANPFSVYARADQVFIDGALTFDRFDPRYQPVSDFELGQPGFGIAAANIVPGAR</sequence>
<dbReference type="SUPFAM" id="SSF51556">
    <property type="entry name" value="Metallo-dependent hydrolases"/>
    <property type="match status" value="1"/>
</dbReference>
<gene>
    <name evidence="3" type="ORF">B7Y86_13725</name>
</gene>
<dbReference type="GO" id="GO:0016810">
    <property type="term" value="F:hydrolase activity, acting on carbon-nitrogen (but not peptide) bonds"/>
    <property type="evidence" value="ECO:0007669"/>
    <property type="project" value="InterPro"/>
</dbReference>
<feature type="chain" id="PRO_5013192136" evidence="1">
    <location>
        <begin position="25"/>
        <end position="496"/>
    </location>
</feature>